<protein>
    <submittedName>
        <fullName evidence="1">Uncharacterized protein</fullName>
    </submittedName>
</protein>
<gene>
    <name evidence="2" type="ORF">MM415A02959_0003</name>
    <name evidence="1" type="ORF">MM415B00892_0030</name>
</gene>
<dbReference type="EMBL" id="MT141453">
    <property type="protein sequence ID" value="QJA61804.1"/>
    <property type="molecule type" value="Genomic_DNA"/>
</dbReference>
<accession>A0A6M3IWV0</accession>
<organism evidence="1">
    <name type="scientific">viral metagenome</name>
    <dbReference type="NCBI Taxonomy" id="1070528"/>
    <lineage>
        <taxon>unclassified sequences</taxon>
        <taxon>metagenomes</taxon>
        <taxon>organismal metagenomes</taxon>
    </lineage>
</organism>
<dbReference type="EMBL" id="MT141916">
    <property type="protein sequence ID" value="QJA71999.1"/>
    <property type="molecule type" value="Genomic_DNA"/>
</dbReference>
<sequence length="90" mass="10499">MRKTTVTCDRCKFNIPEKDQVWQIKLAYQCYPTKPDVSHIQPKAEWCRKCMEELGLLGDKYKVTVDHPVPPPEPTLEDIIRAIVREEVDS</sequence>
<reference evidence="1" key="1">
    <citation type="submission" date="2020-03" db="EMBL/GenBank/DDBJ databases">
        <title>The deep terrestrial virosphere.</title>
        <authorList>
            <person name="Holmfeldt K."/>
            <person name="Nilsson E."/>
            <person name="Simone D."/>
            <person name="Lopez-Fernandez M."/>
            <person name="Wu X."/>
            <person name="de Brujin I."/>
            <person name="Lundin D."/>
            <person name="Andersson A."/>
            <person name="Bertilsson S."/>
            <person name="Dopson M."/>
        </authorList>
    </citation>
    <scope>NUCLEOTIDE SEQUENCE</scope>
    <source>
        <strain evidence="2">MM415A02959</strain>
        <strain evidence="1">MM415B00892</strain>
    </source>
</reference>
<evidence type="ECO:0000313" key="1">
    <source>
        <dbReference type="EMBL" id="QJA61804.1"/>
    </source>
</evidence>
<proteinExistence type="predicted"/>
<name>A0A6M3IWV0_9ZZZZ</name>
<dbReference type="AlphaFoldDB" id="A0A6M3IWV0"/>
<evidence type="ECO:0000313" key="2">
    <source>
        <dbReference type="EMBL" id="QJA71999.1"/>
    </source>
</evidence>